<dbReference type="InterPro" id="IPR004522">
    <property type="entry name" value="Asn-tRNA-ligase"/>
</dbReference>
<keyword evidence="5 7" id="KW-0648">Protein biosynthesis</keyword>
<dbReference type="Gene3D" id="2.40.50.140">
    <property type="entry name" value="Nucleic acid-binding proteins"/>
    <property type="match status" value="1"/>
</dbReference>
<keyword evidence="3 7" id="KW-0547">Nucleotide-binding</keyword>
<accession>A0A7C4ASF0</accession>
<dbReference type="EMBL" id="DTGT01000270">
    <property type="protein sequence ID" value="HGH61360.1"/>
    <property type="molecule type" value="Genomic_DNA"/>
</dbReference>
<gene>
    <name evidence="7" type="primary">asnS</name>
    <name evidence="9" type="ORF">ENV54_08690</name>
</gene>
<dbReference type="GO" id="GO:0006421">
    <property type="term" value="P:asparaginyl-tRNA aminoacylation"/>
    <property type="evidence" value="ECO:0007669"/>
    <property type="project" value="UniProtKB-UniRule"/>
</dbReference>
<sequence length="430" mass="48603">MDWISIDRVADHVGRRVELRGWVSNKRSSGKIRFVQLRDGAGVIQCVFVAGKVPERAFEAADRIPYESSVVLVGQVTQDPRSPSGYEIAAEDMQIISEAEPYPISKKDHGVGFLMDHRHLWLRSSRQVAMMRIRSALTRSARAFFDEQGFVSVEAPILTPTACEGTTSLFEVAYFDRSAYLTQSGQLYGEAAAMALGKIYVFGPTFRAEKSKTRRHLTEFWMIEPEMAFWDLEQTIELAEALVCRIVADVLAVRRPELQLLERDVSLLENIKSPFPRITYSEAVEMLKAEGMPFEWGDDFGADEEAVLSQKFEKPVFVTRYPADVKAFYMKRDPDDPRLALAVDLLAPEGYGEIIGGGQREDSLALLEERIQQHGLDPAPLQWYLDLRRYGSAPHAGFGLGIERTLAWIAGVHHVRETIAFPRLMDRLYP</sequence>
<dbReference type="SUPFAM" id="SSF55681">
    <property type="entry name" value="Class II aaRS and biotin synthetases"/>
    <property type="match status" value="1"/>
</dbReference>
<evidence type="ECO:0000259" key="8">
    <source>
        <dbReference type="PROSITE" id="PS50862"/>
    </source>
</evidence>
<evidence type="ECO:0000256" key="6">
    <source>
        <dbReference type="ARBA" id="ARBA00023146"/>
    </source>
</evidence>
<feature type="domain" description="Aminoacyl-transfer RNA synthetases class-II family profile" evidence="8">
    <location>
        <begin position="131"/>
        <end position="430"/>
    </location>
</feature>
<dbReference type="NCBIfam" id="NF003037">
    <property type="entry name" value="PRK03932.1"/>
    <property type="match status" value="1"/>
</dbReference>
<dbReference type="AlphaFoldDB" id="A0A7C4ASF0"/>
<keyword evidence="4 7" id="KW-0067">ATP-binding</keyword>
<evidence type="ECO:0000256" key="1">
    <source>
        <dbReference type="ARBA" id="ARBA00008226"/>
    </source>
</evidence>
<dbReference type="GO" id="GO:0004816">
    <property type="term" value="F:asparagine-tRNA ligase activity"/>
    <property type="evidence" value="ECO:0007669"/>
    <property type="project" value="UniProtKB-UniRule"/>
</dbReference>
<keyword evidence="6 7" id="KW-0030">Aminoacyl-tRNA synthetase</keyword>
<dbReference type="CDD" id="cd00776">
    <property type="entry name" value="AsxRS_core"/>
    <property type="match status" value="1"/>
</dbReference>
<evidence type="ECO:0000256" key="3">
    <source>
        <dbReference type="ARBA" id="ARBA00022741"/>
    </source>
</evidence>
<evidence type="ECO:0000256" key="7">
    <source>
        <dbReference type="HAMAP-Rule" id="MF_00534"/>
    </source>
</evidence>
<dbReference type="HAMAP" id="MF_00534">
    <property type="entry name" value="Asn_tRNA_synth"/>
    <property type="match status" value="1"/>
</dbReference>
<comment type="subcellular location">
    <subcellularLocation>
        <location evidence="7">Cytoplasm</location>
    </subcellularLocation>
</comment>
<proteinExistence type="inferred from homology"/>
<reference evidence="9" key="1">
    <citation type="journal article" date="2020" name="mSystems">
        <title>Genome- and Community-Level Interaction Insights into Carbon Utilization and Element Cycling Functions of Hydrothermarchaeota in Hydrothermal Sediment.</title>
        <authorList>
            <person name="Zhou Z."/>
            <person name="Liu Y."/>
            <person name="Xu W."/>
            <person name="Pan J."/>
            <person name="Luo Z.H."/>
            <person name="Li M."/>
        </authorList>
    </citation>
    <scope>NUCLEOTIDE SEQUENCE [LARGE SCALE GENOMIC DNA]</scope>
    <source>
        <strain evidence="9">SpSt-769</strain>
    </source>
</reference>
<dbReference type="GO" id="GO:0005737">
    <property type="term" value="C:cytoplasm"/>
    <property type="evidence" value="ECO:0007669"/>
    <property type="project" value="UniProtKB-SubCell"/>
</dbReference>
<dbReference type="PANTHER" id="PTHR22594:SF34">
    <property type="entry name" value="ASPARAGINE--TRNA LIGASE, MITOCHONDRIAL-RELATED"/>
    <property type="match status" value="1"/>
</dbReference>
<dbReference type="PANTHER" id="PTHR22594">
    <property type="entry name" value="ASPARTYL/LYSYL-TRNA SYNTHETASE"/>
    <property type="match status" value="1"/>
</dbReference>
<dbReference type="EC" id="6.1.1.22" evidence="7"/>
<dbReference type="InterPro" id="IPR006195">
    <property type="entry name" value="aa-tRNA-synth_II"/>
</dbReference>
<dbReference type="Gene3D" id="3.30.930.10">
    <property type="entry name" value="Bira Bifunctional Protein, Domain 2"/>
    <property type="match status" value="1"/>
</dbReference>
<organism evidence="9">
    <name type="scientific">Desulfomonile tiedjei</name>
    <dbReference type="NCBI Taxonomy" id="2358"/>
    <lineage>
        <taxon>Bacteria</taxon>
        <taxon>Pseudomonadati</taxon>
        <taxon>Thermodesulfobacteriota</taxon>
        <taxon>Desulfomonilia</taxon>
        <taxon>Desulfomonilales</taxon>
        <taxon>Desulfomonilaceae</taxon>
        <taxon>Desulfomonile</taxon>
    </lineage>
</organism>
<keyword evidence="2 7" id="KW-0436">Ligase</keyword>
<dbReference type="GO" id="GO:0003676">
    <property type="term" value="F:nucleic acid binding"/>
    <property type="evidence" value="ECO:0007669"/>
    <property type="project" value="InterPro"/>
</dbReference>
<evidence type="ECO:0000256" key="4">
    <source>
        <dbReference type="ARBA" id="ARBA00022840"/>
    </source>
</evidence>
<comment type="subunit">
    <text evidence="7">Homodimer.</text>
</comment>
<dbReference type="NCBIfam" id="NF003483">
    <property type="entry name" value="PRK05159.1"/>
    <property type="match status" value="1"/>
</dbReference>
<comment type="caution">
    <text evidence="9">The sequence shown here is derived from an EMBL/GenBank/DDBJ whole genome shotgun (WGS) entry which is preliminary data.</text>
</comment>
<evidence type="ECO:0000256" key="2">
    <source>
        <dbReference type="ARBA" id="ARBA00022598"/>
    </source>
</evidence>
<comment type="catalytic activity">
    <reaction evidence="7">
        <text>tRNA(Asn) + L-asparagine + ATP = L-asparaginyl-tRNA(Asn) + AMP + diphosphate + H(+)</text>
        <dbReference type="Rhea" id="RHEA:11180"/>
        <dbReference type="Rhea" id="RHEA-COMP:9659"/>
        <dbReference type="Rhea" id="RHEA-COMP:9674"/>
        <dbReference type="ChEBI" id="CHEBI:15378"/>
        <dbReference type="ChEBI" id="CHEBI:30616"/>
        <dbReference type="ChEBI" id="CHEBI:33019"/>
        <dbReference type="ChEBI" id="CHEBI:58048"/>
        <dbReference type="ChEBI" id="CHEBI:78442"/>
        <dbReference type="ChEBI" id="CHEBI:78515"/>
        <dbReference type="ChEBI" id="CHEBI:456215"/>
        <dbReference type="EC" id="6.1.1.22"/>
    </reaction>
</comment>
<dbReference type="InterPro" id="IPR004364">
    <property type="entry name" value="Aa-tRNA-synt_II"/>
</dbReference>
<keyword evidence="7" id="KW-0963">Cytoplasm</keyword>
<dbReference type="PRINTS" id="PR01042">
    <property type="entry name" value="TRNASYNTHASP"/>
</dbReference>
<name>A0A7C4ASF0_9BACT</name>
<dbReference type="SUPFAM" id="SSF50249">
    <property type="entry name" value="Nucleic acid-binding proteins"/>
    <property type="match status" value="1"/>
</dbReference>
<dbReference type="NCBIfam" id="TIGR00457">
    <property type="entry name" value="asnS"/>
    <property type="match status" value="1"/>
</dbReference>
<dbReference type="Pfam" id="PF01336">
    <property type="entry name" value="tRNA_anti-codon"/>
    <property type="match status" value="1"/>
</dbReference>
<dbReference type="InterPro" id="IPR002312">
    <property type="entry name" value="Asp/Asn-tRNA-synth_IIb"/>
</dbReference>
<dbReference type="GO" id="GO:0005524">
    <property type="term" value="F:ATP binding"/>
    <property type="evidence" value="ECO:0007669"/>
    <property type="project" value="UniProtKB-UniRule"/>
</dbReference>
<dbReference type="InterPro" id="IPR004365">
    <property type="entry name" value="NA-bd_OB_tRNA"/>
</dbReference>
<evidence type="ECO:0000256" key="5">
    <source>
        <dbReference type="ARBA" id="ARBA00022917"/>
    </source>
</evidence>
<dbReference type="Pfam" id="PF00152">
    <property type="entry name" value="tRNA-synt_2"/>
    <property type="match status" value="1"/>
</dbReference>
<dbReference type="InterPro" id="IPR045864">
    <property type="entry name" value="aa-tRNA-synth_II/BPL/LPL"/>
</dbReference>
<dbReference type="InterPro" id="IPR012340">
    <property type="entry name" value="NA-bd_OB-fold"/>
</dbReference>
<evidence type="ECO:0000313" key="9">
    <source>
        <dbReference type="EMBL" id="HGH61360.1"/>
    </source>
</evidence>
<comment type="similarity">
    <text evidence="1 7">Belongs to the class-II aminoacyl-tRNA synthetase family.</text>
</comment>
<dbReference type="PROSITE" id="PS50862">
    <property type="entry name" value="AA_TRNA_LIGASE_II"/>
    <property type="match status" value="1"/>
</dbReference>
<protein>
    <recommendedName>
        <fullName evidence="7">Asparagine--tRNA ligase</fullName>
        <ecNumber evidence="7">6.1.1.22</ecNumber>
    </recommendedName>
    <alternativeName>
        <fullName evidence="7">Asparaginyl-tRNA synthetase</fullName>
        <shortName evidence="7">AsnRS</shortName>
    </alternativeName>
</protein>